<dbReference type="InterPro" id="IPR005119">
    <property type="entry name" value="LysR_subst-bd"/>
</dbReference>
<evidence type="ECO:0000313" key="6">
    <source>
        <dbReference type="EMBL" id="OWT55654.1"/>
    </source>
</evidence>
<dbReference type="PANTHER" id="PTHR30346:SF0">
    <property type="entry name" value="HCA OPERON TRANSCRIPTIONAL ACTIVATOR HCAR"/>
    <property type="match status" value="1"/>
</dbReference>
<dbReference type="GO" id="GO:0003677">
    <property type="term" value="F:DNA binding"/>
    <property type="evidence" value="ECO:0007669"/>
    <property type="project" value="UniProtKB-KW"/>
</dbReference>
<name>A0A225M2T4_9BURK</name>
<dbReference type="Pfam" id="PF00126">
    <property type="entry name" value="HTH_1"/>
    <property type="match status" value="1"/>
</dbReference>
<evidence type="ECO:0000256" key="3">
    <source>
        <dbReference type="ARBA" id="ARBA00023125"/>
    </source>
</evidence>
<dbReference type="SUPFAM" id="SSF46785">
    <property type="entry name" value="Winged helix' DNA-binding domain"/>
    <property type="match status" value="1"/>
</dbReference>
<dbReference type="Gene3D" id="1.10.10.10">
    <property type="entry name" value="Winged helix-like DNA-binding domain superfamily/Winged helix DNA-binding domain"/>
    <property type="match status" value="1"/>
</dbReference>
<comment type="similarity">
    <text evidence="1">Belongs to the LysR transcriptional regulatory family.</text>
</comment>
<dbReference type="Proteomes" id="UP000214603">
    <property type="component" value="Unassembled WGS sequence"/>
</dbReference>
<dbReference type="PANTHER" id="PTHR30346">
    <property type="entry name" value="TRANSCRIPTIONAL DUAL REGULATOR HCAR-RELATED"/>
    <property type="match status" value="1"/>
</dbReference>
<sequence>MVDIRQLQQFVMVATELNFGRAAQRLHMSQPPLSTAIRRLEQSVGAKLLDRTKHYVRLTPAGEIFLEEARRTIAQAHFAIEAAQGVARGLTGVLRLSFVPSAALDFLPGVLQRFQAAYPSLRLVLTADTTRKEIDALHAQSVDAAIIVPPLADTSGLDISVLRTATMVLAVPGKHRLAGRKSVALATLSREAFISFPFTEGRGFAGAVLAACHAAGFTPRIVQEASQMLTILTLVASGLGVAVVPGAMKAMHLDNVSFVEIANARKLLHYDLALVSQSNRRNAMIEAFVEIARQDP</sequence>
<dbReference type="Gene3D" id="3.40.190.10">
    <property type="entry name" value="Periplasmic binding protein-like II"/>
    <property type="match status" value="2"/>
</dbReference>
<evidence type="ECO:0000256" key="1">
    <source>
        <dbReference type="ARBA" id="ARBA00009437"/>
    </source>
</evidence>
<gene>
    <name evidence="6" type="ORF">CEY11_20215</name>
</gene>
<dbReference type="EMBL" id="NJIH01000012">
    <property type="protein sequence ID" value="OWT55654.1"/>
    <property type="molecule type" value="Genomic_DNA"/>
</dbReference>
<dbReference type="CDD" id="cd08414">
    <property type="entry name" value="PBP2_LTTR_aromatics_like"/>
    <property type="match status" value="1"/>
</dbReference>
<dbReference type="SUPFAM" id="SSF53850">
    <property type="entry name" value="Periplasmic binding protein-like II"/>
    <property type="match status" value="1"/>
</dbReference>
<feature type="domain" description="HTH lysR-type" evidence="5">
    <location>
        <begin position="2"/>
        <end position="59"/>
    </location>
</feature>
<keyword evidence="7" id="KW-1185">Reference proteome</keyword>
<dbReference type="PROSITE" id="PS50931">
    <property type="entry name" value="HTH_LYSR"/>
    <property type="match status" value="1"/>
</dbReference>
<dbReference type="InterPro" id="IPR000847">
    <property type="entry name" value="LysR_HTH_N"/>
</dbReference>
<organism evidence="6 7">
    <name type="scientific">Candidimonas nitroreducens</name>
    <dbReference type="NCBI Taxonomy" id="683354"/>
    <lineage>
        <taxon>Bacteria</taxon>
        <taxon>Pseudomonadati</taxon>
        <taxon>Pseudomonadota</taxon>
        <taxon>Betaproteobacteria</taxon>
        <taxon>Burkholderiales</taxon>
        <taxon>Alcaligenaceae</taxon>
        <taxon>Candidimonas</taxon>
    </lineage>
</organism>
<dbReference type="PRINTS" id="PR00039">
    <property type="entry name" value="HTHLYSR"/>
</dbReference>
<proteinExistence type="inferred from homology"/>
<reference evidence="7" key="1">
    <citation type="submission" date="2017-06" db="EMBL/GenBank/DDBJ databases">
        <title>Herbaspirillum phytohormonus sp. nov., isolated from the root nodule of Robinia pseudoacacia in lead-zinc mine.</title>
        <authorList>
            <person name="Fan M."/>
            <person name="Lin Y."/>
        </authorList>
    </citation>
    <scope>NUCLEOTIDE SEQUENCE [LARGE SCALE GENOMIC DNA]</scope>
    <source>
        <strain evidence="7">SC-089</strain>
    </source>
</reference>
<protein>
    <submittedName>
        <fullName evidence="6">LysR family transcriptional regulator</fullName>
    </submittedName>
</protein>
<dbReference type="InterPro" id="IPR036388">
    <property type="entry name" value="WH-like_DNA-bd_sf"/>
</dbReference>
<evidence type="ECO:0000256" key="2">
    <source>
        <dbReference type="ARBA" id="ARBA00023015"/>
    </source>
</evidence>
<dbReference type="FunFam" id="1.10.10.10:FF:000001">
    <property type="entry name" value="LysR family transcriptional regulator"/>
    <property type="match status" value="1"/>
</dbReference>
<dbReference type="AlphaFoldDB" id="A0A225M2T4"/>
<keyword evidence="4" id="KW-0804">Transcription</keyword>
<dbReference type="Pfam" id="PF03466">
    <property type="entry name" value="LysR_substrate"/>
    <property type="match status" value="1"/>
</dbReference>
<accession>A0A225M2T4</accession>
<keyword evidence="3" id="KW-0238">DNA-binding</keyword>
<dbReference type="InterPro" id="IPR036390">
    <property type="entry name" value="WH_DNA-bd_sf"/>
</dbReference>
<keyword evidence="2" id="KW-0805">Transcription regulation</keyword>
<dbReference type="GO" id="GO:0003700">
    <property type="term" value="F:DNA-binding transcription factor activity"/>
    <property type="evidence" value="ECO:0007669"/>
    <property type="project" value="InterPro"/>
</dbReference>
<evidence type="ECO:0000256" key="4">
    <source>
        <dbReference type="ARBA" id="ARBA00023163"/>
    </source>
</evidence>
<evidence type="ECO:0000313" key="7">
    <source>
        <dbReference type="Proteomes" id="UP000214603"/>
    </source>
</evidence>
<comment type="caution">
    <text evidence="6">The sequence shown here is derived from an EMBL/GenBank/DDBJ whole genome shotgun (WGS) entry which is preliminary data.</text>
</comment>
<dbReference type="OrthoDB" id="9157176at2"/>
<dbReference type="RefSeq" id="WP_088605228.1">
    <property type="nucleotide sequence ID" value="NZ_NJIH01000012.1"/>
</dbReference>
<evidence type="ECO:0000259" key="5">
    <source>
        <dbReference type="PROSITE" id="PS50931"/>
    </source>
</evidence>
<dbReference type="GO" id="GO:0032993">
    <property type="term" value="C:protein-DNA complex"/>
    <property type="evidence" value="ECO:0007669"/>
    <property type="project" value="TreeGrafter"/>
</dbReference>